<organism evidence="2 3">
    <name type="scientific">Angomonas deanei</name>
    <dbReference type="NCBI Taxonomy" id="59799"/>
    <lineage>
        <taxon>Eukaryota</taxon>
        <taxon>Discoba</taxon>
        <taxon>Euglenozoa</taxon>
        <taxon>Kinetoplastea</taxon>
        <taxon>Metakinetoplastina</taxon>
        <taxon>Trypanosomatida</taxon>
        <taxon>Trypanosomatidae</taxon>
        <taxon>Strigomonadinae</taxon>
        <taxon>Angomonas</taxon>
    </lineage>
</organism>
<dbReference type="PANTHER" id="PTHR24016">
    <property type="entry name" value="CONSERVED OLIGOMERIC GOLGI COMPLEX SUBUNIT 4"/>
    <property type="match status" value="1"/>
</dbReference>
<gene>
    <name evidence="2" type="ORF">ADEAN_001000000</name>
</gene>
<name>A0A7G2CRM8_9TRYP</name>
<evidence type="ECO:0000313" key="3">
    <source>
        <dbReference type="Proteomes" id="UP000515908"/>
    </source>
</evidence>
<dbReference type="SMART" id="SM00762">
    <property type="entry name" value="Cog4"/>
    <property type="match status" value="1"/>
</dbReference>
<accession>A0A7G2CRM8</accession>
<dbReference type="AlphaFoldDB" id="A0A7G2CRM8"/>
<dbReference type="VEuPathDB" id="TriTrypDB:ADEAN_001000000"/>
<proteinExistence type="predicted"/>
<dbReference type="EMBL" id="LR877170">
    <property type="protein sequence ID" value="CAD2222456.1"/>
    <property type="molecule type" value="Genomic_DNA"/>
</dbReference>
<dbReference type="Pfam" id="PF20662">
    <property type="entry name" value="COG4_C"/>
    <property type="match status" value="1"/>
</dbReference>
<feature type="domain" description="COG4 transport protein middle alpha-helical bundle" evidence="1">
    <location>
        <begin position="239"/>
        <end position="646"/>
    </location>
</feature>
<dbReference type="PANTHER" id="PTHR24016:SF0">
    <property type="entry name" value="CONSERVED OLIGOMERIC GOLGI COMPLEX SUBUNIT 4"/>
    <property type="match status" value="1"/>
</dbReference>
<dbReference type="InterPro" id="IPR013167">
    <property type="entry name" value="COG4_M"/>
</dbReference>
<dbReference type="InterPro" id="IPR048684">
    <property type="entry name" value="COG4_C"/>
</dbReference>
<sequence length="1061" mass="120909">MSCLIKSSHIYDYLLLLFPLSLFKAEKIKSYYYYLLNFKKKKMTNPLDRLQPVPDLQRRVENTLQDIMTRTQRRNQLLLEATDIVHDYNSNNNNVLKGTLEEIQTIRHHTTPEIVKAVVTLSKAVQSSAVTIDKNTQNVKLLETLLKRVESVRQVVRMIEEMEDSAACISSHMKQMGGTSTEGTSSKESGPATDITFSEEELEKMVKLICSYQRAKTVVRGDHGTIPTEEEESIALAKDKAKTQLEAVIQQITEDSYVNDTANVTNQNSRKITLRWAVSLLMSLGEEVEARDKYVHYITSHTETSMRGLVEEELEKMKSVLTSASSGAAITTHLVLVSQCLDMVAAVFEEEEEFLFKQFHSFGVLSLLSRLHNKTTEQCIPVLSHFVETRKLFFDASSTNKMDVRQMDQILEEMSHIISCCHCYFYFIESKVEQYKHSFAAELCAKEEEEGRRGSATGDTLKHQNSNNSFAVLDSKQEEEKENARKELINTVYRQKVEEQLKSHQLFQHDATSTPKKMNTNKDPPLLTAVQEILTLYVPLQNQYYTEAFTQAVYLQQKQIADVEERRKEQQQQQLAKGGAAAPLKDPSSMLLSGLNSIYTEITAAVQVSSGGDDEGGEVAAYNSANLVSSAAEEDYYRSLVSHRVAASKPIGRRVGGNRVMTTNNNNNSNSGITLVDDVFFFLRVSFRRSMQTKEIQISSAVVLGALDVLLRELYYPEIRSHIERRPRKYFDPSSHRPVGKMEDLERRLTVMVQEGAAALHEGKKPLSSDLAALQAMKKQKQLSARALVWLAALETSIEYTRKLAIELRELALSFYQDDNPDTKTNPPNKNKNVLRFQEMSGDLDILAKEHQTDILENYYLKGLAQCSFKMVMTSIIKEHVVPLSYVLGEEEFFQREMHDPWVQRCIQAWRQFFIEQVKPFFNLELEEGDTAASSSKGAVLCWNGLIRHLIIIMVQQLKEILLKKEFNGFGGLQIDREIRQLKTFFLQQSDVLNLRELFCSINLIVSLVLADTPQSALDEIKNQSSHGNNNNNNLTVEEKRRILLNRVDFDKEEVKRLVIQ</sequence>
<dbReference type="Gene3D" id="1.20.58.1970">
    <property type="match status" value="1"/>
</dbReference>
<dbReference type="OrthoDB" id="47059at2759"/>
<keyword evidence="3" id="KW-1185">Reference proteome</keyword>
<dbReference type="Proteomes" id="UP000515908">
    <property type="component" value="Chromosome 26"/>
</dbReference>
<dbReference type="InterPro" id="IPR048682">
    <property type="entry name" value="COG4"/>
</dbReference>
<evidence type="ECO:0000259" key="1">
    <source>
        <dbReference type="SMART" id="SM00762"/>
    </source>
</evidence>
<evidence type="ECO:0000313" key="2">
    <source>
        <dbReference type="EMBL" id="CAD2222456.1"/>
    </source>
</evidence>
<reference evidence="2 3" key="1">
    <citation type="submission" date="2020-08" db="EMBL/GenBank/DDBJ databases">
        <authorList>
            <person name="Newling K."/>
            <person name="Davey J."/>
            <person name="Forrester S."/>
        </authorList>
    </citation>
    <scope>NUCLEOTIDE SEQUENCE [LARGE SCALE GENOMIC DNA]</scope>
    <source>
        <strain evidence="3">Crithidia deanei Carvalho (ATCC PRA-265)</strain>
    </source>
</reference>
<protein>
    <submittedName>
        <fullName evidence="2">COG4 transport protein, putative</fullName>
    </submittedName>
</protein>